<dbReference type="KEGG" id="svu:B1H20_23025"/>
<proteinExistence type="predicted"/>
<name>A0A1V0UFD7_STRVN</name>
<dbReference type="EMBL" id="CP020570">
    <property type="protein sequence ID" value="ARF63929.1"/>
    <property type="molecule type" value="Genomic_DNA"/>
</dbReference>
<gene>
    <name evidence="1" type="ORF">B1H20_23025</name>
</gene>
<dbReference type="Proteomes" id="UP000192445">
    <property type="component" value="Chromosome"/>
</dbReference>
<evidence type="ECO:0000313" key="1">
    <source>
        <dbReference type="EMBL" id="ARF63929.1"/>
    </source>
</evidence>
<accession>A0A1V0UFD7</accession>
<reference evidence="1 2" key="1">
    <citation type="submission" date="2017-03" db="EMBL/GenBank/DDBJ databases">
        <title>Complete Genome Sequence of a natural compounds producer, Streptomyces violaceus S21.</title>
        <authorList>
            <person name="Zhong C."/>
            <person name="Zhao Z."/>
            <person name="Fu J."/>
            <person name="Zong G."/>
            <person name="Qin R."/>
            <person name="Cao G."/>
        </authorList>
    </citation>
    <scope>NUCLEOTIDE SEQUENCE [LARGE SCALE GENOMIC DNA]</scope>
    <source>
        <strain evidence="1 2">S21</strain>
    </source>
</reference>
<organism evidence="1 2">
    <name type="scientific">Streptomyces violaceoruber</name>
    <dbReference type="NCBI Taxonomy" id="1935"/>
    <lineage>
        <taxon>Bacteria</taxon>
        <taxon>Bacillati</taxon>
        <taxon>Actinomycetota</taxon>
        <taxon>Actinomycetes</taxon>
        <taxon>Kitasatosporales</taxon>
        <taxon>Streptomycetaceae</taxon>
        <taxon>Streptomyces</taxon>
        <taxon>Streptomyces violaceoruber group</taxon>
    </lineage>
</organism>
<sequence>MGRVPSAGCGTLPHVPHWITPRRLGAAAVLYAVFAGGWYLGQPLPHVGCAEEAPAASAAPVTVGEPGDLSGGFDRVVSDFGQAVTRDVVPADAVVACDPYTARPRLVAWVIGDWR</sequence>
<dbReference type="AlphaFoldDB" id="A0A1V0UFD7"/>
<evidence type="ECO:0000313" key="2">
    <source>
        <dbReference type="Proteomes" id="UP000192445"/>
    </source>
</evidence>
<protein>
    <submittedName>
        <fullName evidence="1">Uncharacterized protein</fullName>
    </submittedName>
</protein>
<dbReference type="OrthoDB" id="4200413at2"/>